<dbReference type="RefSeq" id="WP_136434288.1">
    <property type="nucleotide sequence ID" value="NZ_SSTJ01000006.1"/>
</dbReference>
<dbReference type="AlphaFoldDB" id="A0A4V3WUV7"/>
<keyword evidence="1" id="KW-0812">Transmembrane</keyword>
<proteinExistence type="predicted"/>
<dbReference type="Proteomes" id="UP000308978">
    <property type="component" value="Unassembled WGS sequence"/>
</dbReference>
<protein>
    <submittedName>
        <fullName evidence="2">DUF4064 domain-containing protein</fullName>
    </submittedName>
</protein>
<keyword evidence="1" id="KW-0472">Membrane</keyword>
<dbReference type="PANTHER" id="PTHR38095">
    <property type="entry name" value="ANAEROBIC DIMETHYL SULFOXIDE REDUCTASE CHAIN YNFH"/>
    <property type="match status" value="1"/>
</dbReference>
<feature type="transmembrane region" description="Helical" evidence="1">
    <location>
        <begin position="139"/>
        <end position="163"/>
    </location>
</feature>
<dbReference type="EMBL" id="SSTJ01000006">
    <property type="protein sequence ID" value="THG37357.1"/>
    <property type="molecule type" value="Genomic_DNA"/>
</dbReference>
<feature type="transmembrane region" description="Helical" evidence="1">
    <location>
        <begin position="40"/>
        <end position="59"/>
    </location>
</feature>
<feature type="transmembrane region" description="Helical" evidence="1">
    <location>
        <begin position="108"/>
        <end position="127"/>
    </location>
</feature>
<dbReference type="GO" id="GO:0009390">
    <property type="term" value="C:dimethyl sulfoxide reductase complex"/>
    <property type="evidence" value="ECO:0007669"/>
    <property type="project" value="TreeGrafter"/>
</dbReference>
<feature type="transmembrane region" description="Helical" evidence="1">
    <location>
        <begin position="230"/>
        <end position="250"/>
    </location>
</feature>
<sequence>MEIQWPLALFTTFLAWSAGTFAAQGVLALKGKGERAQFPLLVIAAVMLAVGGIAVFFHLEHWERIFNGFGHLSSGITQELIVIVIMAIIGIVYFAMMRRNEGKVPTWCAVAAIVVSVALIIVMAHSYMMPARPVWNSPLWIVAVLGNACVLGPVTTAVVCSLVDAEAKSEVAMMSLIGSAVNAVTTVAYAVAMHLASETPATVDYYHDPTHPTQSIVGGTVSPFLGDTAAIMWVGVIVIGALVPLVAAFMGKKTGTWRVWGAVALVAAFIGALCLRAVFYDAGVSMFMFF</sequence>
<dbReference type="PANTHER" id="PTHR38095:SF2">
    <property type="entry name" value="ANAEROBIC DIMETHYL SULFOXIDE REDUCTASE CHAIN C"/>
    <property type="match status" value="1"/>
</dbReference>
<evidence type="ECO:0000313" key="2">
    <source>
        <dbReference type="EMBL" id="THG37357.1"/>
    </source>
</evidence>
<accession>A0A4V3WUV7</accession>
<reference evidence="2 3" key="1">
    <citation type="submission" date="2019-04" db="EMBL/GenBank/DDBJ databases">
        <title>Microbes associate with the intestines of laboratory mice.</title>
        <authorList>
            <person name="Navarre W."/>
            <person name="Wong E."/>
            <person name="Huang K.C."/>
            <person name="Tropini C."/>
            <person name="Ng K."/>
            <person name="Yu B."/>
        </authorList>
    </citation>
    <scope>NUCLEOTIDE SEQUENCE [LARGE SCALE GENOMIC DNA]</scope>
    <source>
        <strain evidence="2 3">NM80_B27</strain>
    </source>
</reference>
<dbReference type="GO" id="GO:0009389">
    <property type="term" value="F:dimethyl sulfoxide reductase activity"/>
    <property type="evidence" value="ECO:0007669"/>
    <property type="project" value="TreeGrafter"/>
</dbReference>
<dbReference type="InterPro" id="IPR007059">
    <property type="entry name" value="DmsC"/>
</dbReference>
<comment type="caution">
    <text evidence="2">The sequence shown here is derived from an EMBL/GenBank/DDBJ whole genome shotgun (WGS) entry which is preliminary data.</text>
</comment>
<gene>
    <name evidence="2" type="ORF">E5986_06250</name>
</gene>
<feature type="transmembrane region" description="Helical" evidence="1">
    <location>
        <begin position="257"/>
        <end position="279"/>
    </location>
</feature>
<organism evidence="2 3">
    <name type="scientific">Adlercreutzia caecimuris</name>
    <dbReference type="NCBI Taxonomy" id="671266"/>
    <lineage>
        <taxon>Bacteria</taxon>
        <taxon>Bacillati</taxon>
        <taxon>Actinomycetota</taxon>
        <taxon>Coriobacteriia</taxon>
        <taxon>Eggerthellales</taxon>
        <taxon>Eggerthellaceae</taxon>
        <taxon>Adlercreutzia</taxon>
    </lineage>
</organism>
<feature type="transmembrane region" description="Helical" evidence="1">
    <location>
        <begin position="175"/>
        <end position="196"/>
    </location>
</feature>
<evidence type="ECO:0000313" key="3">
    <source>
        <dbReference type="Proteomes" id="UP000308978"/>
    </source>
</evidence>
<evidence type="ECO:0000256" key="1">
    <source>
        <dbReference type="SAM" id="Phobius"/>
    </source>
</evidence>
<dbReference type="GO" id="GO:0019645">
    <property type="term" value="P:anaerobic electron transport chain"/>
    <property type="evidence" value="ECO:0007669"/>
    <property type="project" value="InterPro"/>
</dbReference>
<feature type="transmembrane region" description="Helical" evidence="1">
    <location>
        <begin position="6"/>
        <end position="28"/>
    </location>
</feature>
<keyword evidence="1" id="KW-1133">Transmembrane helix</keyword>
<feature type="transmembrane region" description="Helical" evidence="1">
    <location>
        <begin position="79"/>
        <end position="96"/>
    </location>
</feature>
<dbReference type="GO" id="GO:0005886">
    <property type="term" value="C:plasma membrane"/>
    <property type="evidence" value="ECO:0007669"/>
    <property type="project" value="TreeGrafter"/>
</dbReference>
<name>A0A4V3WUV7_9ACTN</name>